<reference evidence="10" key="1">
    <citation type="submission" date="2013-10" db="EMBL/GenBank/DDBJ databases">
        <authorList>
            <person name="Wang H.-L."/>
            <person name="Yang J."/>
            <person name="Xiao N."/>
            <person name="Wang X.-W."/>
            <person name="Liu S.-S."/>
        </authorList>
    </citation>
    <scope>NUCLEOTIDE SEQUENCE</scope>
</reference>
<dbReference type="GO" id="GO:0031966">
    <property type="term" value="C:mitochondrial membrane"/>
    <property type="evidence" value="ECO:0007669"/>
    <property type="project" value="UniProtKB-SubCell"/>
</dbReference>
<dbReference type="EMBL" id="KF734668">
    <property type="protein sequence ID" value="AHC02248.1"/>
    <property type="molecule type" value="Genomic_DNA"/>
</dbReference>
<feature type="transmembrane region" description="Helical" evidence="9">
    <location>
        <begin position="54"/>
        <end position="77"/>
    </location>
</feature>
<evidence type="ECO:0000256" key="6">
    <source>
        <dbReference type="ARBA" id="ARBA00022989"/>
    </source>
</evidence>
<evidence type="ECO:0000256" key="7">
    <source>
        <dbReference type="ARBA" id="ARBA00023136"/>
    </source>
</evidence>
<keyword evidence="9 10" id="KW-0496">Mitochondrion</keyword>
<keyword evidence="6 9" id="KW-1133">Transmembrane helix</keyword>
<keyword evidence="9" id="KW-0520">NAD</keyword>
<evidence type="ECO:0000256" key="5">
    <source>
        <dbReference type="ARBA" id="ARBA00022692"/>
    </source>
</evidence>
<comment type="subcellular location">
    <subcellularLocation>
        <location evidence="1">Membrane</location>
    </subcellularLocation>
    <subcellularLocation>
        <location evidence="9">Mitochondrion membrane</location>
        <topology evidence="9">Multi-pass membrane protein</topology>
    </subcellularLocation>
</comment>
<dbReference type="InterPro" id="IPR000440">
    <property type="entry name" value="NADH_UbQ/plastoQ_OxRdtase_su3"/>
</dbReference>
<feature type="transmembrane region" description="Helical" evidence="9">
    <location>
        <begin position="84"/>
        <end position="104"/>
    </location>
</feature>
<keyword evidence="9" id="KW-1278">Translocase</keyword>
<geneLocation type="mitochondrion" evidence="10"/>
<keyword evidence="7 9" id="KW-0472">Membrane</keyword>
<dbReference type="PANTHER" id="PTHR11058:SF9">
    <property type="entry name" value="NADH-UBIQUINONE OXIDOREDUCTASE CHAIN 3"/>
    <property type="match status" value="1"/>
</dbReference>
<comment type="function">
    <text evidence="9">Core subunit of the mitochondrial membrane respiratory chain NADH dehydrogenase (Complex I) which catalyzes electron transfer from NADH through the respiratory chain, using ubiquinone as an electron acceptor. Essential for the catalytic activity of complex I.</text>
</comment>
<keyword evidence="9" id="KW-0249">Electron transport</keyword>
<evidence type="ECO:0000256" key="2">
    <source>
        <dbReference type="ARBA" id="ARBA00008472"/>
    </source>
</evidence>
<evidence type="ECO:0000256" key="8">
    <source>
        <dbReference type="ARBA" id="ARBA00049551"/>
    </source>
</evidence>
<protein>
    <recommendedName>
        <fullName evidence="3 9">NADH-ubiquinone oxidoreductase chain 3</fullName>
        <ecNumber evidence="9">7.1.1.2</ecNumber>
    </recommendedName>
</protein>
<dbReference type="Gene3D" id="1.20.58.1610">
    <property type="entry name" value="NADH:ubiquinone/plastoquinone oxidoreductase, chain 3"/>
    <property type="match status" value="1"/>
</dbReference>
<keyword evidence="5 9" id="KW-0812">Transmembrane</keyword>
<evidence type="ECO:0000313" key="10">
    <source>
        <dbReference type="EMBL" id="AHC02248.1"/>
    </source>
</evidence>
<dbReference type="InterPro" id="IPR038430">
    <property type="entry name" value="NDAH_ubi_oxred_su3_sf"/>
</dbReference>
<proteinExistence type="inferred from homology"/>
<keyword evidence="4 9" id="KW-0813">Transport</keyword>
<accession>A0A023J0G3</accession>
<evidence type="ECO:0000256" key="4">
    <source>
        <dbReference type="ARBA" id="ARBA00022448"/>
    </source>
</evidence>
<keyword evidence="9" id="KW-0679">Respiratory chain</keyword>
<dbReference type="GO" id="GO:0008137">
    <property type="term" value="F:NADH dehydrogenase (ubiquinone) activity"/>
    <property type="evidence" value="ECO:0007669"/>
    <property type="project" value="UniProtKB-UniRule"/>
</dbReference>
<keyword evidence="9" id="KW-0830">Ubiquinone</keyword>
<evidence type="ECO:0000256" key="3">
    <source>
        <dbReference type="ARBA" id="ARBA00021007"/>
    </source>
</evidence>
<reference evidence="10" key="2">
    <citation type="journal article" date="2014" name="Mitochondrial DNA">
        <title>The complete mitochondrial genome of Bemisia afer (Hemiptera: Aleyrodidae).</title>
        <authorList>
            <person name="Wang H.L."/>
            <person name="Xiao N."/>
            <person name="Yang J."/>
            <person name="Wang X.W."/>
            <person name="Colvin J."/>
            <person name="Liu S.S."/>
        </authorList>
    </citation>
    <scope>NUCLEOTIDE SEQUENCE</scope>
</reference>
<dbReference type="EC" id="7.1.1.2" evidence="9"/>
<name>A0A023J0G3_BEMAF</name>
<dbReference type="Pfam" id="PF00507">
    <property type="entry name" value="Oxidored_q4"/>
    <property type="match status" value="1"/>
</dbReference>
<comment type="catalytic activity">
    <reaction evidence="8 9">
        <text>a ubiquinone + NADH + 5 H(+)(in) = a ubiquinol + NAD(+) + 4 H(+)(out)</text>
        <dbReference type="Rhea" id="RHEA:29091"/>
        <dbReference type="Rhea" id="RHEA-COMP:9565"/>
        <dbReference type="Rhea" id="RHEA-COMP:9566"/>
        <dbReference type="ChEBI" id="CHEBI:15378"/>
        <dbReference type="ChEBI" id="CHEBI:16389"/>
        <dbReference type="ChEBI" id="CHEBI:17976"/>
        <dbReference type="ChEBI" id="CHEBI:57540"/>
        <dbReference type="ChEBI" id="CHEBI:57945"/>
        <dbReference type="EC" id="7.1.1.2"/>
    </reaction>
</comment>
<dbReference type="PANTHER" id="PTHR11058">
    <property type="entry name" value="NADH-UBIQUINONE OXIDOREDUCTASE CHAIN 3"/>
    <property type="match status" value="1"/>
</dbReference>
<evidence type="ECO:0000256" key="1">
    <source>
        <dbReference type="ARBA" id="ARBA00004370"/>
    </source>
</evidence>
<organism evidence="10">
    <name type="scientific">Bemisia afer</name>
    <name type="common">Whitefly</name>
    <dbReference type="NCBI Taxonomy" id="166114"/>
    <lineage>
        <taxon>Eukaryota</taxon>
        <taxon>Metazoa</taxon>
        <taxon>Ecdysozoa</taxon>
        <taxon>Arthropoda</taxon>
        <taxon>Hexapoda</taxon>
        <taxon>Insecta</taxon>
        <taxon>Pterygota</taxon>
        <taxon>Neoptera</taxon>
        <taxon>Paraneoptera</taxon>
        <taxon>Hemiptera</taxon>
        <taxon>Sternorrhyncha</taxon>
        <taxon>Aleyrodoidea</taxon>
        <taxon>Aleyrodidae</taxon>
        <taxon>Aleyrodinae</taxon>
        <taxon>Bemisia</taxon>
    </lineage>
</organism>
<comment type="similarity">
    <text evidence="2 9">Belongs to the complex I subunit 3 family.</text>
</comment>
<evidence type="ECO:0000256" key="9">
    <source>
        <dbReference type="RuleBase" id="RU003640"/>
    </source>
</evidence>
<gene>
    <name evidence="10" type="primary">nad3</name>
</gene>
<dbReference type="GO" id="GO:0030964">
    <property type="term" value="C:NADH dehydrogenase complex"/>
    <property type="evidence" value="ECO:0007669"/>
    <property type="project" value="TreeGrafter"/>
</dbReference>
<sequence length="115" mass="13318">MAVIFTLLVITFMTILSFMFFMMSIKAGHGRVKFSTFECGMDILSDLRLPFSLHFYFVSIVFLIFDVELMLILPFVFCLKMISIGLICVMVVSLMSILALGFVYEWWTGLLNWMI</sequence>
<dbReference type="AlphaFoldDB" id="A0A023J0G3"/>